<protein>
    <submittedName>
        <fullName evidence="1">Uncharacterized protein</fullName>
    </submittedName>
</protein>
<proteinExistence type="predicted"/>
<reference evidence="1" key="1">
    <citation type="journal article" date="2020" name="Nat. Commun.">
        <title>Large-scale genome sequencing of mycorrhizal fungi provides insights into the early evolution of symbiotic traits.</title>
        <authorList>
            <person name="Miyauchi S."/>
            <person name="Kiss E."/>
            <person name="Kuo A."/>
            <person name="Drula E."/>
            <person name="Kohler A."/>
            <person name="Sanchez-Garcia M."/>
            <person name="Morin E."/>
            <person name="Andreopoulos B."/>
            <person name="Barry K.W."/>
            <person name="Bonito G."/>
            <person name="Buee M."/>
            <person name="Carver A."/>
            <person name="Chen C."/>
            <person name="Cichocki N."/>
            <person name="Clum A."/>
            <person name="Culley D."/>
            <person name="Crous P.W."/>
            <person name="Fauchery L."/>
            <person name="Girlanda M."/>
            <person name="Hayes R.D."/>
            <person name="Keri Z."/>
            <person name="LaButti K."/>
            <person name="Lipzen A."/>
            <person name="Lombard V."/>
            <person name="Magnuson J."/>
            <person name="Maillard F."/>
            <person name="Murat C."/>
            <person name="Nolan M."/>
            <person name="Ohm R.A."/>
            <person name="Pangilinan J."/>
            <person name="Pereira M.F."/>
            <person name="Perotto S."/>
            <person name="Peter M."/>
            <person name="Pfister S."/>
            <person name="Riley R."/>
            <person name="Sitrit Y."/>
            <person name="Stielow J.B."/>
            <person name="Szollosi G."/>
            <person name="Zifcakova L."/>
            <person name="Stursova M."/>
            <person name="Spatafora J.W."/>
            <person name="Tedersoo L."/>
            <person name="Vaario L.M."/>
            <person name="Yamada A."/>
            <person name="Yan M."/>
            <person name="Wang P."/>
            <person name="Xu J."/>
            <person name="Bruns T."/>
            <person name="Baldrian P."/>
            <person name="Vilgalys R."/>
            <person name="Dunand C."/>
            <person name="Henrissat B."/>
            <person name="Grigoriev I.V."/>
            <person name="Hibbett D."/>
            <person name="Nagy L.G."/>
            <person name="Martin F.M."/>
        </authorList>
    </citation>
    <scope>NUCLEOTIDE SEQUENCE</scope>
    <source>
        <strain evidence="1">UP504</strain>
    </source>
</reference>
<sequence>MCEWPLACGIPSLVSGQALAQKYQVADYSSHGIEILLGRNNDEIGSRGPMPRNVTISARISRLVFLPASL</sequence>
<keyword evidence="2" id="KW-1185">Reference proteome</keyword>
<dbReference type="AlphaFoldDB" id="A0A9P6AYX1"/>
<organism evidence="1 2">
    <name type="scientific">Hydnum rufescens UP504</name>
    <dbReference type="NCBI Taxonomy" id="1448309"/>
    <lineage>
        <taxon>Eukaryota</taxon>
        <taxon>Fungi</taxon>
        <taxon>Dikarya</taxon>
        <taxon>Basidiomycota</taxon>
        <taxon>Agaricomycotina</taxon>
        <taxon>Agaricomycetes</taxon>
        <taxon>Cantharellales</taxon>
        <taxon>Hydnaceae</taxon>
        <taxon>Hydnum</taxon>
    </lineage>
</organism>
<comment type="caution">
    <text evidence="1">The sequence shown here is derived from an EMBL/GenBank/DDBJ whole genome shotgun (WGS) entry which is preliminary data.</text>
</comment>
<accession>A0A9P6AYX1</accession>
<evidence type="ECO:0000313" key="2">
    <source>
        <dbReference type="Proteomes" id="UP000886523"/>
    </source>
</evidence>
<evidence type="ECO:0000313" key="1">
    <source>
        <dbReference type="EMBL" id="KAF9513331.1"/>
    </source>
</evidence>
<gene>
    <name evidence="1" type="ORF">BS47DRAFT_1344415</name>
</gene>
<name>A0A9P6AYX1_9AGAM</name>
<dbReference type="Proteomes" id="UP000886523">
    <property type="component" value="Unassembled WGS sequence"/>
</dbReference>
<dbReference type="EMBL" id="MU128974">
    <property type="protein sequence ID" value="KAF9513331.1"/>
    <property type="molecule type" value="Genomic_DNA"/>
</dbReference>